<gene>
    <name evidence="1" type="ordered locus">EbC_27350</name>
</gene>
<reference evidence="1 2" key="1">
    <citation type="journal article" date="2010" name="BMC Genomics">
        <title>Genome comparison of the epiphytic bacteria Erwinia billingiae and E. tasmaniensis with the pear pathogen E. pyrifoliae.</title>
        <authorList>
            <person name="Kube M."/>
            <person name="Migdoll A.M."/>
            <person name="Gehring I."/>
            <person name="Heitmann K."/>
            <person name="Mayer Y."/>
            <person name="Kuhl H."/>
            <person name="Knaust F."/>
            <person name="Geider K."/>
            <person name="Reinhardt R."/>
        </authorList>
    </citation>
    <scope>NUCLEOTIDE SEQUENCE [LARGE SCALE GENOMIC DNA]</scope>
    <source>
        <strain evidence="1 2">Eb661</strain>
    </source>
</reference>
<name>D8MTV9_ERWBE</name>
<proteinExistence type="predicted"/>
<accession>D8MTV9</accession>
<sequence length="43" mass="4908">MKIWLSSGPTVTFWLIMSVNLSSRLLPEHGLPGMLRCLIYSCR</sequence>
<protein>
    <submittedName>
        <fullName evidence="1">Uncharacterized protein</fullName>
    </submittedName>
</protein>
<keyword evidence="2" id="KW-1185">Reference proteome</keyword>
<evidence type="ECO:0000313" key="2">
    <source>
        <dbReference type="Proteomes" id="UP000008793"/>
    </source>
</evidence>
<dbReference type="HOGENOM" id="CLU_3233353_0_0_6"/>
<evidence type="ECO:0000313" key="1">
    <source>
        <dbReference type="EMBL" id="CAX60266.1"/>
    </source>
</evidence>
<dbReference type="Proteomes" id="UP000008793">
    <property type="component" value="Chromosome"/>
</dbReference>
<dbReference type="EMBL" id="FP236843">
    <property type="protein sequence ID" value="CAX60266.1"/>
    <property type="molecule type" value="Genomic_DNA"/>
</dbReference>
<dbReference type="KEGG" id="ebi:EbC_27350"/>
<dbReference type="AlphaFoldDB" id="D8MTV9"/>
<organism evidence="2">
    <name type="scientific">Erwinia billingiae (strain Eb661)</name>
    <dbReference type="NCBI Taxonomy" id="634500"/>
    <lineage>
        <taxon>Bacteria</taxon>
        <taxon>Pseudomonadati</taxon>
        <taxon>Pseudomonadota</taxon>
        <taxon>Gammaproteobacteria</taxon>
        <taxon>Enterobacterales</taxon>
        <taxon>Erwiniaceae</taxon>
        <taxon>Erwinia</taxon>
    </lineage>
</organism>